<dbReference type="EMBL" id="BK016167">
    <property type="protein sequence ID" value="DAF99508.1"/>
    <property type="molecule type" value="Genomic_DNA"/>
</dbReference>
<proteinExistence type="predicted"/>
<sequence>MNLLSKSPAKASGYFYGRKYKDVDFKSWIDMFVELGGGALFGWFASQWRMHRKHGKAIDSGLVGLLHHEVYMLCNHHIEVGYISTDDLDDLNYLFRSYKALGGNGTGEALYNKVLQLRIKN</sequence>
<keyword evidence="1" id="KW-0472">Membrane</keyword>
<evidence type="ECO:0000313" key="2">
    <source>
        <dbReference type="EMBL" id="DAF99508.1"/>
    </source>
</evidence>
<keyword evidence="1" id="KW-1133">Transmembrane helix</keyword>
<accession>A0A8S5UYJ7</accession>
<feature type="transmembrane region" description="Helical" evidence="1">
    <location>
        <begin position="28"/>
        <end position="46"/>
    </location>
</feature>
<keyword evidence="1" id="KW-0812">Transmembrane</keyword>
<organism evidence="2">
    <name type="scientific">Siphoviridae sp. cthHz3</name>
    <dbReference type="NCBI Taxonomy" id="2825614"/>
    <lineage>
        <taxon>Viruses</taxon>
        <taxon>Duplodnaviria</taxon>
        <taxon>Heunggongvirae</taxon>
        <taxon>Uroviricota</taxon>
        <taxon>Caudoviricetes</taxon>
    </lineage>
</organism>
<reference evidence="2" key="1">
    <citation type="journal article" date="2021" name="Proc. Natl. Acad. Sci. U.S.A.">
        <title>A Catalog of Tens of Thousands of Viruses from Human Metagenomes Reveals Hidden Associations with Chronic Diseases.</title>
        <authorList>
            <person name="Tisza M.J."/>
            <person name="Buck C.B."/>
        </authorList>
    </citation>
    <scope>NUCLEOTIDE SEQUENCE</scope>
    <source>
        <strain evidence="2">CthHz3</strain>
    </source>
</reference>
<protein>
    <submittedName>
        <fullName evidence="2">Holin protein</fullName>
    </submittedName>
</protein>
<name>A0A8S5UYJ7_9CAUD</name>
<evidence type="ECO:0000256" key="1">
    <source>
        <dbReference type="SAM" id="Phobius"/>
    </source>
</evidence>